<dbReference type="RefSeq" id="WP_071367319.1">
    <property type="nucleotide sequence ID" value="NZ_MLYP01000045.1"/>
</dbReference>
<dbReference type="Proteomes" id="UP000179935">
    <property type="component" value="Unassembled WGS sequence"/>
</dbReference>
<organism evidence="2 3">
    <name type="scientific">Streptomyces colonosanans</name>
    <dbReference type="NCBI Taxonomy" id="1428652"/>
    <lineage>
        <taxon>Bacteria</taxon>
        <taxon>Bacillati</taxon>
        <taxon>Actinomycetota</taxon>
        <taxon>Actinomycetes</taxon>
        <taxon>Kitasatosporales</taxon>
        <taxon>Streptomycetaceae</taxon>
        <taxon>Streptomyces</taxon>
    </lineage>
</organism>
<evidence type="ECO:0000313" key="2">
    <source>
        <dbReference type="EMBL" id="OIJ90407.1"/>
    </source>
</evidence>
<feature type="transmembrane region" description="Helical" evidence="1">
    <location>
        <begin position="40"/>
        <end position="60"/>
    </location>
</feature>
<evidence type="ECO:0000313" key="3">
    <source>
        <dbReference type="Proteomes" id="UP000179935"/>
    </source>
</evidence>
<name>A0A1S2P9V2_9ACTN</name>
<keyword evidence="1" id="KW-1133">Transmembrane helix</keyword>
<sequence>MSNQDVRNLLEAGIGEEPPVRTTVDAVVTAGRRVRTRRRIAFTGASVTSAAAVAVLALVAPGADPATSVSAADPLVGPLVPAGFGTDETRPLRPDSFGPGIEHTTRWSSKRLADTLVALLPEGRTTTRDGDFKGRTFQVDWDNSGEEVTFIGSVGYTAKEPHMPFCAKIALPKITHRDGTKPQDVMPREDCETVELADGARAESVTLRFPADGRESQYVRVERKDGRTVALQQWTNRPTKQVPLDADTLLDIANSPSWRF</sequence>
<dbReference type="EMBL" id="MLYP01000045">
    <property type="protein sequence ID" value="OIJ90407.1"/>
    <property type="molecule type" value="Genomic_DNA"/>
</dbReference>
<reference evidence="2 3" key="1">
    <citation type="submission" date="2016-10" db="EMBL/GenBank/DDBJ databases">
        <title>Genome sequence of Streptomyces sp. MUSC 93.</title>
        <authorList>
            <person name="Lee L.-H."/>
            <person name="Ser H.-L."/>
            <person name="Law J.W.-F."/>
        </authorList>
    </citation>
    <scope>NUCLEOTIDE SEQUENCE [LARGE SCALE GENOMIC DNA]</scope>
    <source>
        <strain evidence="2 3">MUSC 93</strain>
    </source>
</reference>
<protein>
    <submittedName>
        <fullName evidence="2">Uncharacterized protein</fullName>
    </submittedName>
</protein>
<accession>A0A1S2P9V2</accession>
<proteinExistence type="predicted"/>
<keyword evidence="1" id="KW-0472">Membrane</keyword>
<dbReference type="AlphaFoldDB" id="A0A1S2P9V2"/>
<evidence type="ECO:0000256" key="1">
    <source>
        <dbReference type="SAM" id="Phobius"/>
    </source>
</evidence>
<gene>
    <name evidence="2" type="ORF">BIV24_17795</name>
</gene>
<keyword evidence="3" id="KW-1185">Reference proteome</keyword>
<keyword evidence="1" id="KW-0812">Transmembrane</keyword>
<comment type="caution">
    <text evidence="2">The sequence shown here is derived from an EMBL/GenBank/DDBJ whole genome shotgun (WGS) entry which is preliminary data.</text>
</comment>
<dbReference type="OrthoDB" id="4133703at2"/>